<reference evidence="2" key="1">
    <citation type="submission" date="2020-12" db="EMBL/GenBank/DDBJ databases">
        <title>Vagococcus allomyrinae sp. nov. and Enterococcus lavae sp. nov., isolated from the larvae of Allomyrina dichotoma.</title>
        <authorList>
            <person name="Lee S.D."/>
        </authorList>
    </citation>
    <scope>NUCLEOTIDE SEQUENCE</scope>
    <source>
        <strain evidence="2">BWB3-3</strain>
    </source>
</reference>
<feature type="transmembrane region" description="Helical" evidence="1">
    <location>
        <begin position="6"/>
        <end position="29"/>
    </location>
</feature>
<dbReference type="EMBL" id="JAEEGA010000015">
    <property type="protein sequence ID" value="MBP1043276.1"/>
    <property type="molecule type" value="Genomic_DNA"/>
</dbReference>
<dbReference type="AlphaFoldDB" id="A0A940PBX4"/>
<evidence type="ECO:0008006" key="4">
    <source>
        <dbReference type="Google" id="ProtNLM"/>
    </source>
</evidence>
<dbReference type="Gene3D" id="3.30.565.10">
    <property type="entry name" value="Histidine kinase-like ATPase, C-terminal domain"/>
    <property type="match status" value="1"/>
</dbReference>
<evidence type="ECO:0000313" key="2">
    <source>
        <dbReference type="EMBL" id="MBP1043276.1"/>
    </source>
</evidence>
<accession>A0A940PBX4</accession>
<feature type="transmembrane region" description="Helical" evidence="1">
    <location>
        <begin position="70"/>
        <end position="90"/>
    </location>
</feature>
<dbReference type="RefSeq" id="WP_209531087.1">
    <property type="nucleotide sequence ID" value="NZ_JAEEGA010000015.1"/>
</dbReference>
<gene>
    <name evidence="2" type="ORF">I6N95_19835</name>
</gene>
<keyword evidence="1" id="KW-0472">Membrane</keyword>
<keyword evidence="3" id="KW-1185">Reference proteome</keyword>
<feature type="transmembrane region" description="Helical" evidence="1">
    <location>
        <begin position="164"/>
        <end position="184"/>
    </location>
</feature>
<dbReference type="GO" id="GO:0042802">
    <property type="term" value="F:identical protein binding"/>
    <property type="evidence" value="ECO:0007669"/>
    <property type="project" value="TreeGrafter"/>
</dbReference>
<dbReference type="PANTHER" id="PTHR40448:SF1">
    <property type="entry name" value="TWO-COMPONENT SENSOR HISTIDINE KINASE"/>
    <property type="match status" value="1"/>
</dbReference>
<sequence>MGVTVVEVYIFNFFSSFIEIGPVAALAFFTLREKYSWRCKLGLILLLSLSYWLINSLLTDISLPSMSFRSQLLAEVLFFVVQVILCRIFIRKPAMTYLGLVSFYKVFFHMVGGIVAIIRVIYLRDLSTLSAEVICIAIYGLIAMVVIIILVWHQPGFLLKVYDVFQMKSMIFFTVLGVTSYALLPIIVDDVLQQYLELEPSVSLIVINVYLFLIAVSLYSLVNLFANSLSQKQILKDHHMTILQQEMYIKRLESIQKEMRLLRHDYKNILASAYLDESGVNLEEGQLYLNEKLASFDQNIVDNIRLLNQLSAIELIDIRSFILGKIDELATNQIAFNLEVHSPVSVCPVNVADLMRCLDLLMTEAVREITQLEKPKIDLVILQEAKVLTIIVKYQTIEGSQSKMPQEYDQIIKKYHKAVRRTLFEEGKLLQVLKLS</sequence>
<feature type="transmembrane region" description="Helical" evidence="1">
    <location>
        <begin position="129"/>
        <end position="152"/>
    </location>
</feature>
<keyword evidence="1" id="KW-0812">Transmembrane</keyword>
<evidence type="ECO:0000256" key="1">
    <source>
        <dbReference type="SAM" id="Phobius"/>
    </source>
</evidence>
<dbReference type="Proteomes" id="UP000674938">
    <property type="component" value="Unassembled WGS sequence"/>
</dbReference>
<comment type="caution">
    <text evidence="2">The sequence shown here is derived from an EMBL/GenBank/DDBJ whole genome shotgun (WGS) entry which is preliminary data.</text>
</comment>
<feature type="transmembrane region" description="Helical" evidence="1">
    <location>
        <begin position="41"/>
        <end position="58"/>
    </location>
</feature>
<name>A0A940PBX4_9ENTE</name>
<feature type="transmembrane region" description="Helical" evidence="1">
    <location>
        <begin position="204"/>
        <end position="226"/>
    </location>
</feature>
<protein>
    <recommendedName>
        <fullName evidence="4">GHKL domain-containing protein</fullName>
    </recommendedName>
</protein>
<feature type="transmembrane region" description="Helical" evidence="1">
    <location>
        <begin position="102"/>
        <end position="123"/>
    </location>
</feature>
<evidence type="ECO:0000313" key="3">
    <source>
        <dbReference type="Proteomes" id="UP000674938"/>
    </source>
</evidence>
<organism evidence="2 3">
    <name type="scientific">Vagococcus allomyrinae</name>
    <dbReference type="NCBI Taxonomy" id="2794353"/>
    <lineage>
        <taxon>Bacteria</taxon>
        <taxon>Bacillati</taxon>
        <taxon>Bacillota</taxon>
        <taxon>Bacilli</taxon>
        <taxon>Lactobacillales</taxon>
        <taxon>Enterococcaceae</taxon>
        <taxon>Vagococcus</taxon>
    </lineage>
</organism>
<dbReference type="PANTHER" id="PTHR40448">
    <property type="entry name" value="TWO-COMPONENT SENSOR HISTIDINE KINASE"/>
    <property type="match status" value="1"/>
</dbReference>
<proteinExistence type="predicted"/>
<keyword evidence="1" id="KW-1133">Transmembrane helix</keyword>
<dbReference type="InterPro" id="IPR036890">
    <property type="entry name" value="HATPase_C_sf"/>
</dbReference>